<dbReference type="InterPro" id="IPR039421">
    <property type="entry name" value="Type_1_exporter"/>
</dbReference>
<feature type="transmembrane region" description="Helical" evidence="8">
    <location>
        <begin position="54"/>
        <end position="73"/>
    </location>
</feature>
<dbReference type="Gene3D" id="3.40.50.300">
    <property type="entry name" value="P-loop containing nucleotide triphosphate hydrolases"/>
    <property type="match status" value="1"/>
</dbReference>
<feature type="transmembrane region" description="Helical" evidence="8">
    <location>
        <begin position="317"/>
        <end position="337"/>
    </location>
</feature>
<dbReference type="EMBL" id="CP027019">
    <property type="protein sequence ID" value="AVP49230.1"/>
    <property type="molecule type" value="Genomic_DNA"/>
</dbReference>
<evidence type="ECO:0000259" key="10">
    <source>
        <dbReference type="PROSITE" id="PS50929"/>
    </source>
</evidence>
<keyword evidence="5 11" id="KW-0067">ATP-binding</keyword>
<evidence type="ECO:0000256" key="7">
    <source>
        <dbReference type="ARBA" id="ARBA00023136"/>
    </source>
</evidence>
<dbReference type="Pfam" id="PF00005">
    <property type="entry name" value="ABC_tran"/>
    <property type="match status" value="1"/>
</dbReference>
<dbReference type="GO" id="GO:0016887">
    <property type="term" value="F:ATP hydrolysis activity"/>
    <property type="evidence" value="ECO:0007669"/>
    <property type="project" value="InterPro"/>
</dbReference>
<evidence type="ECO:0000256" key="2">
    <source>
        <dbReference type="ARBA" id="ARBA00005417"/>
    </source>
</evidence>
<evidence type="ECO:0000256" key="6">
    <source>
        <dbReference type="ARBA" id="ARBA00022989"/>
    </source>
</evidence>
<feature type="transmembrane region" description="Helical" evidence="8">
    <location>
        <begin position="283"/>
        <end position="311"/>
    </location>
</feature>
<dbReference type="Gene3D" id="1.20.1560.10">
    <property type="entry name" value="ABC transporter type 1, transmembrane domain"/>
    <property type="match status" value="1"/>
</dbReference>
<dbReference type="RefSeq" id="WP_303662568.1">
    <property type="nucleotide sequence ID" value="NZ_CP027019.1"/>
</dbReference>
<keyword evidence="7 8" id="KW-0472">Membrane</keyword>
<dbReference type="SMART" id="SM00382">
    <property type="entry name" value="AAA"/>
    <property type="match status" value="1"/>
</dbReference>
<feature type="transmembrane region" description="Helical" evidence="8">
    <location>
        <begin position="109"/>
        <end position="129"/>
    </location>
</feature>
<dbReference type="GO" id="GO:0034040">
    <property type="term" value="F:ATPase-coupled lipid transmembrane transporter activity"/>
    <property type="evidence" value="ECO:0007669"/>
    <property type="project" value="TreeGrafter"/>
</dbReference>
<evidence type="ECO:0000256" key="8">
    <source>
        <dbReference type="SAM" id="Phobius"/>
    </source>
</evidence>
<reference evidence="12" key="1">
    <citation type="submission" date="2018-02" db="EMBL/GenBank/DDBJ databases">
        <title>Firefly genomes illuminate parallel origins of bioluminescence in beetles.</title>
        <authorList>
            <person name="Fallon T.R."/>
            <person name="Lower S.E.S."/>
            <person name="Behringer M."/>
            <person name="Weng J.-K."/>
        </authorList>
    </citation>
    <scope>NUCLEOTIDE SEQUENCE [LARGE SCALE GENOMIC DNA]</scope>
</reference>
<keyword evidence="3 8" id="KW-0812">Transmembrane</keyword>
<gene>
    <name evidence="11" type="ORF">C5T88_01380</name>
</gene>
<dbReference type="GO" id="GO:0005524">
    <property type="term" value="F:ATP binding"/>
    <property type="evidence" value="ECO:0007669"/>
    <property type="project" value="UniProtKB-KW"/>
</dbReference>
<dbReference type="PROSITE" id="PS00211">
    <property type="entry name" value="ABC_TRANSPORTER_1"/>
    <property type="match status" value="1"/>
</dbReference>
<dbReference type="AlphaFoldDB" id="A0A2S0NJN2"/>
<protein>
    <submittedName>
        <fullName evidence="11">ABC transporter ATP-binding protein</fullName>
    </submittedName>
</protein>
<feature type="transmembrane region" description="Helical" evidence="8">
    <location>
        <begin position="206"/>
        <end position="226"/>
    </location>
</feature>
<dbReference type="CDD" id="cd03249">
    <property type="entry name" value="ABC_MTABC3_MDL1_MDL2"/>
    <property type="match status" value="1"/>
</dbReference>
<feature type="domain" description="ABC transporter" evidence="9">
    <location>
        <begin position="385"/>
        <end position="623"/>
    </location>
</feature>
<name>A0A2S0NJN2_9MOLU</name>
<dbReference type="PANTHER" id="PTHR24221">
    <property type="entry name" value="ATP-BINDING CASSETTE SUB-FAMILY B"/>
    <property type="match status" value="1"/>
</dbReference>
<evidence type="ECO:0000313" key="11">
    <source>
        <dbReference type="EMBL" id="AVP49230.1"/>
    </source>
</evidence>
<dbReference type="CDD" id="cd07346">
    <property type="entry name" value="ABC_6TM_exporters"/>
    <property type="match status" value="1"/>
</dbReference>
<dbReference type="GO" id="GO:0005886">
    <property type="term" value="C:plasma membrane"/>
    <property type="evidence" value="ECO:0007669"/>
    <property type="project" value="UniProtKB-SubCell"/>
</dbReference>
<evidence type="ECO:0000256" key="3">
    <source>
        <dbReference type="ARBA" id="ARBA00022692"/>
    </source>
</evidence>
<dbReference type="InterPro" id="IPR017871">
    <property type="entry name" value="ABC_transporter-like_CS"/>
</dbReference>
<evidence type="ECO:0000256" key="1">
    <source>
        <dbReference type="ARBA" id="ARBA00004651"/>
    </source>
</evidence>
<dbReference type="Pfam" id="PF00664">
    <property type="entry name" value="ABC_membrane"/>
    <property type="match status" value="1"/>
</dbReference>
<dbReference type="Proteomes" id="UP000239250">
    <property type="component" value="Chromosome"/>
</dbReference>
<comment type="subcellular location">
    <subcellularLocation>
        <location evidence="1">Cell membrane</location>
        <topology evidence="1">Multi-pass membrane protein</topology>
    </subcellularLocation>
</comment>
<dbReference type="PROSITE" id="PS50929">
    <property type="entry name" value="ABC_TM1F"/>
    <property type="match status" value="1"/>
</dbReference>
<feature type="transmembrane region" description="Helical" evidence="8">
    <location>
        <begin position="176"/>
        <end position="200"/>
    </location>
</feature>
<dbReference type="FunFam" id="3.40.50.300:FF:000218">
    <property type="entry name" value="Multidrug ABC transporter ATP-binding protein"/>
    <property type="match status" value="1"/>
</dbReference>
<accession>A0A2S0NJN2</accession>
<organism evidence="11 12">
    <name type="scientific">Williamsoniiplasma luminosum</name>
    <dbReference type="NCBI Taxonomy" id="214888"/>
    <lineage>
        <taxon>Bacteria</taxon>
        <taxon>Bacillati</taxon>
        <taxon>Mycoplasmatota</taxon>
        <taxon>Mollicutes</taxon>
        <taxon>Entomoplasmatales</taxon>
        <taxon>Williamsoniiplasma</taxon>
    </lineage>
</organism>
<dbReference type="SUPFAM" id="SSF52540">
    <property type="entry name" value="P-loop containing nucleoside triphosphate hydrolases"/>
    <property type="match status" value="1"/>
</dbReference>
<dbReference type="InterPro" id="IPR027417">
    <property type="entry name" value="P-loop_NTPase"/>
</dbReference>
<dbReference type="SUPFAM" id="SSF90123">
    <property type="entry name" value="ABC transporter transmembrane region"/>
    <property type="match status" value="1"/>
</dbReference>
<comment type="similarity">
    <text evidence="2">Belongs to the ABC transporter superfamily.</text>
</comment>
<evidence type="ECO:0000256" key="4">
    <source>
        <dbReference type="ARBA" id="ARBA00022741"/>
    </source>
</evidence>
<dbReference type="PROSITE" id="PS50893">
    <property type="entry name" value="ABC_TRANSPORTER_2"/>
    <property type="match status" value="1"/>
</dbReference>
<dbReference type="InterPro" id="IPR036640">
    <property type="entry name" value="ABC1_TM_sf"/>
</dbReference>
<dbReference type="GO" id="GO:0140359">
    <property type="term" value="F:ABC-type transporter activity"/>
    <property type="evidence" value="ECO:0007669"/>
    <property type="project" value="InterPro"/>
</dbReference>
<dbReference type="InterPro" id="IPR011527">
    <property type="entry name" value="ABC1_TM_dom"/>
</dbReference>
<evidence type="ECO:0000259" key="9">
    <source>
        <dbReference type="PROSITE" id="PS50893"/>
    </source>
</evidence>
<keyword evidence="6 8" id="KW-1133">Transmembrane helix</keyword>
<dbReference type="PANTHER" id="PTHR24221:SF654">
    <property type="entry name" value="ATP-BINDING CASSETTE SUB-FAMILY B MEMBER 6"/>
    <property type="match status" value="1"/>
</dbReference>
<evidence type="ECO:0000256" key="5">
    <source>
        <dbReference type="ARBA" id="ARBA00022840"/>
    </source>
</evidence>
<keyword evidence="4" id="KW-0547">Nucleotide-binding</keyword>
<evidence type="ECO:0000313" key="12">
    <source>
        <dbReference type="Proteomes" id="UP000239250"/>
    </source>
</evidence>
<proteinExistence type="inferred from homology"/>
<feature type="domain" description="ABC transmembrane type-1" evidence="10">
    <location>
        <begin position="54"/>
        <end position="348"/>
    </location>
</feature>
<sequence length="630" mass="70270">MIKKEQNLDDVSIFESQKSQAQINAEIEDELREKEGSFFKMISRFSMKYKLQSLIVLITVIISALAVAVTPLITKELMEVAGKIASPGGTEAAVGKWGMTWQALVGLDLGTILVNVVMGFIAQFISGMLGKQLEIDLRNQTIEKLIEEDMSYYSDKKIGEILTKIVSDTQIIGEQVAIIIITAITSILTFFVSLIMMSIIDWKLTLVALGMFVVMLIAMGLSFPPLRKRMQIIRKEVTSLNGDVIDRVNAVKLVKAMGTEKYESKRVVETHKTYYAEFKKMNYFLSLFIACLFVGVSSVQVMVTLAAGLIYESTPEVLISLIPTFIISVGILIGPIMQMIRVIIGLVQVSTASKRLHAILTTPVLFNNHYKDKAGIDIKRVNGDIVFKDLEFRYPEKPNKVILPKFSFTFEKGKSYAFVGETGSGKSSIAKLLLRFYDPSEGAVLINGKTDLKTANLSTYLEHVGYVEQEPAILLGNVYENIKYGKFDATNEQIIAAAKKANLHNLVMTWPGGYDTILGERGFMLSGGQKQRLVIARIFLKNPEILILDEATSALDNIVEKEIQAELDKLMEGRTSFTIAHRLSTIKRVDKILVLEPGKGIVQQGTYNELKKVDGRFKRLYEAGKLINQK</sequence>
<dbReference type="InterPro" id="IPR003439">
    <property type="entry name" value="ABC_transporter-like_ATP-bd"/>
</dbReference>
<dbReference type="InterPro" id="IPR003593">
    <property type="entry name" value="AAA+_ATPase"/>
</dbReference>